<feature type="transmembrane region" description="Helical" evidence="7">
    <location>
        <begin position="266"/>
        <end position="292"/>
    </location>
</feature>
<reference evidence="9 10" key="1">
    <citation type="submission" date="2018-05" db="EMBL/GenBank/DDBJ databases">
        <title>Genomic Encyclopedia of Type Strains, Phase IV (KMG-IV): sequencing the most valuable type-strain genomes for metagenomic binning, comparative biology and taxonomic classification.</title>
        <authorList>
            <person name="Goeker M."/>
        </authorList>
    </citation>
    <scope>NUCLEOTIDE SEQUENCE [LARGE SCALE GENOMIC DNA]</scope>
    <source>
        <strain evidence="9 10">DSM 44717</strain>
    </source>
</reference>
<evidence type="ECO:0000259" key="8">
    <source>
        <dbReference type="PROSITE" id="PS50156"/>
    </source>
</evidence>
<feature type="transmembrane region" description="Helical" evidence="7">
    <location>
        <begin position="225"/>
        <end position="245"/>
    </location>
</feature>
<evidence type="ECO:0000256" key="7">
    <source>
        <dbReference type="SAM" id="Phobius"/>
    </source>
</evidence>
<protein>
    <submittedName>
        <fullName evidence="9">RND superfamily putative drug exporter</fullName>
    </submittedName>
</protein>
<proteinExistence type="predicted"/>
<dbReference type="Pfam" id="PF03176">
    <property type="entry name" value="MMPL"/>
    <property type="match status" value="2"/>
</dbReference>
<feature type="transmembrane region" description="Helical" evidence="7">
    <location>
        <begin position="510"/>
        <end position="530"/>
    </location>
</feature>
<comment type="caution">
    <text evidence="9">The sequence shown here is derived from an EMBL/GenBank/DDBJ whole genome shotgun (WGS) entry which is preliminary data.</text>
</comment>
<sequence length="795" mass="82860">MARVLYRLGDGCFRNRWWVVAAWSLVAVVVATVGLTLGAKVSDKFEIPGTESDRAQQVLIDNFGKGAPTTPGEAAARLVVRAPAGQGLPLERIDAELSTLSGVRGIESVTPASAMVAERGDVTFTDVSFSRPVDPAAKAAVDKVHTTFQAMGLRPLLTGGPYYSEASFIGPAEAVGVAIAIGVLLVTFGSLLAAGLPILVGLVGVAVGTGGVVAFSTLFDASSATLALSLMLGLAVGIDYTLFIVSRHRQQLADGMAVRESAARSIGTAGSAVVFAGATVLIALCGLSIAGIPFLTGMGLAAAACVSVVVALAITLLPALLGFAGDRLIPRGRGLRAIEGAQRPNRWGRMVTAHPIATLVAGIAALVVLALPVADLRLGLPNAGQDPTGTVSRTSYDVLATAYTPGLNGPFVAVVEGEKGRIHAQTEAAVQRITALPGVAMVLPPEINRTGDTAQFVVVPTTAPASEHTADLVRAIRETAGALHTEQGTALHLTGETVIGIDVARKLSDALLPFLLVVVGLALALLMLAFRSVLVPLTAALGFLLSLAVALGATTAVYQWGWLGSMLNVHQPAPLLAFLPVLLIGVLFGLAMDYQVFLMSRMRETYVSGKNTALEAVRIGYAGSARVITAAAVIMIAVFAGFLFSHNTMIGPIGFAMGVGVLFDALVVRMTLIPAVMALLGRHAWWLPAPLERLMPHVDIEGETLPEPAAPNPSRSEAALRQPGRHRVAIGQPEPATEVCNVHQSQVPPWAPRRGGRTPRQAEWLYASGREPRVPRQPASETELPGEPQHPTSGR</sequence>
<feature type="region of interest" description="Disordered" evidence="6">
    <location>
        <begin position="703"/>
        <end position="795"/>
    </location>
</feature>
<feature type="transmembrane region" description="Helical" evidence="7">
    <location>
        <begin position="573"/>
        <end position="598"/>
    </location>
</feature>
<evidence type="ECO:0000256" key="1">
    <source>
        <dbReference type="ARBA" id="ARBA00004651"/>
    </source>
</evidence>
<dbReference type="Gene3D" id="1.20.1640.10">
    <property type="entry name" value="Multidrug efflux transporter AcrB transmembrane domain"/>
    <property type="match status" value="2"/>
</dbReference>
<feature type="transmembrane region" description="Helical" evidence="7">
    <location>
        <begin position="650"/>
        <end position="672"/>
    </location>
</feature>
<dbReference type="InterPro" id="IPR000731">
    <property type="entry name" value="SSD"/>
</dbReference>
<evidence type="ECO:0000256" key="2">
    <source>
        <dbReference type="ARBA" id="ARBA00022475"/>
    </source>
</evidence>
<comment type="subcellular location">
    <subcellularLocation>
        <location evidence="1">Cell membrane</location>
        <topology evidence="1">Multi-pass membrane protein</topology>
    </subcellularLocation>
</comment>
<dbReference type="RefSeq" id="WP_110041537.1">
    <property type="nucleotide sequence ID" value="NZ_QGTL01000019.1"/>
</dbReference>
<keyword evidence="3 7" id="KW-0812">Transmembrane</keyword>
<dbReference type="SUPFAM" id="SSF82866">
    <property type="entry name" value="Multidrug efflux transporter AcrB transmembrane domain"/>
    <property type="match status" value="2"/>
</dbReference>
<keyword evidence="2" id="KW-1003">Cell membrane</keyword>
<keyword evidence="5 7" id="KW-0472">Membrane</keyword>
<dbReference type="InterPro" id="IPR004869">
    <property type="entry name" value="MMPL_dom"/>
</dbReference>
<feature type="domain" description="SSD" evidence="8">
    <location>
        <begin position="182"/>
        <end position="323"/>
    </location>
</feature>
<organism evidence="9 10">
    <name type="scientific">Nocardia neocaledoniensis</name>
    <dbReference type="NCBI Taxonomy" id="236511"/>
    <lineage>
        <taxon>Bacteria</taxon>
        <taxon>Bacillati</taxon>
        <taxon>Actinomycetota</taxon>
        <taxon>Actinomycetes</taxon>
        <taxon>Mycobacteriales</taxon>
        <taxon>Nocardiaceae</taxon>
        <taxon>Nocardia</taxon>
    </lineage>
</organism>
<dbReference type="AlphaFoldDB" id="A0A317N1G1"/>
<dbReference type="PROSITE" id="PS50156">
    <property type="entry name" value="SSD"/>
    <property type="match status" value="1"/>
</dbReference>
<feature type="transmembrane region" description="Helical" evidence="7">
    <location>
        <begin position="298"/>
        <end position="323"/>
    </location>
</feature>
<dbReference type="PANTHER" id="PTHR33406">
    <property type="entry name" value="MEMBRANE PROTEIN MJ1562-RELATED"/>
    <property type="match status" value="1"/>
</dbReference>
<feature type="transmembrane region" description="Helical" evidence="7">
    <location>
        <begin position="174"/>
        <end position="192"/>
    </location>
</feature>
<keyword evidence="10" id="KW-1185">Reference proteome</keyword>
<evidence type="ECO:0000256" key="3">
    <source>
        <dbReference type="ARBA" id="ARBA00022692"/>
    </source>
</evidence>
<dbReference type="Proteomes" id="UP000246410">
    <property type="component" value="Unassembled WGS sequence"/>
</dbReference>
<feature type="transmembrane region" description="Helical" evidence="7">
    <location>
        <begin position="17"/>
        <end position="39"/>
    </location>
</feature>
<dbReference type="EMBL" id="QGTL01000019">
    <property type="protein sequence ID" value="PWV67780.1"/>
    <property type="molecule type" value="Genomic_DNA"/>
</dbReference>
<evidence type="ECO:0000256" key="4">
    <source>
        <dbReference type="ARBA" id="ARBA00022989"/>
    </source>
</evidence>
<name>A0A317N1G1_9NOCA</name>
<feature type="transmembrane region" description="Helical" evidence="7">
    <location>
        <begin position="619"/>
        <end position="644"/>
    </location>
</feature>
<evidence type="ECO:0000313" key="9">
    <source>
        <dbReference type="EMBL" id="PWV67780.1"/>
    </source>
</evidence>
<evidence type="ECO:0000256" key="5">
    <source>
        <dbReference type="ARBA" id="ARBA00023136"/>
    </source>
</evidence>
<feature type="transmembrane region" description="Helical" evidence="7">
    <location>
        <begin position="356"/>
        <end position="374"/>
    </location>
</feature>
<dbReference type="InterPro" id="IPR050545">
    <property type="entry name" value="Mycobact_MmpL"/>
</dbReference>
<keyword evidence="4 7" id="KW-1133">Transmembrane helix</keyword>
<feature type="transmembrane region" description="Helical" evidence="7">
    <location>
        <begin position="537"/>
        <end position="561"/>
    </location>
</feature>
<evidence type="ECO:0000313" key="10">
    <source>
        <dbReference type="Proteomes" id="UP000246410"/>
    </source>
</evidence>
<accession>A0A317N1G1</accession>
<dbReference type="GO" id="GO:0005886">
    <property type="term" value="C:plasma membrane"/>
    <property type="evidence" value="ECO:0007669"/>
    <property type="project" value="UniProtKB-SubCell"/>
</dbReference>
<dbReference type="PANTHER" id="PTHR33406:SF13">
    <property type="entry name" value="MEMBRANE PROTEIN YDFJ"/>
    <property type="match status" value="1"/>
</dbReference>
<feature type="transmembrane region" description="Helical" evidence="7">
    <location>
        <begin position="199"/>
        <end position="219"/>
    </location>
</feature>
<evidence type="ECO:0000256" key="6">
    <source>
        <dbReference type="SAM" id="MobiDB-lite"/>
    </source>
</evidence>
<gene>
    <name evidence="9" type="ORF">DFR69_11994</name>
</gene>